<gene>
    <name evidence="3" type="ORF">V5799_008166</name>
</gene>
<dbReference type="SUPFAM" id="SSF51445">
    <property type="entry name" value="(Trans)glycosidases"/>
    <property type="match status" value="1"/>
</dbReference>
<dbReference type="GO" id="GO:0005576">
    <property type="term" value="C:extracellular region"/>
    <property type="evidence" value="ECO:0007669"/>
    <property type="project" value="TreeGrafter"/>
</dbReference>
<evidence type="ECO:0000259" key="2">
    <source>
        <dbReference type="PROSITE" id="PS51910"/>
    </source>
</evidence>
<dbReference type="EMBL" id="JARKHS020003539">
    <property type="protein sequence ID" value="KAK8785468.1"/>
    <property type="molecule type" value="Genomic_DNA"/>
</dbReference>
<keyword evidence="4" id="KW-1185">Reference proteome</keyword>
<dbReference type="SMART" id="SM00636">
    <property type="entry name" value="Glyco_18"/>
    <property type="match status" value="1"/>
</dbReference>
<dbReference type="InterPro" id="IPR029070">
    <property type="entry name" value="Chitinase_insertion_sf"/>
</dbReference>
<dbReference type="Proteomes" id="UP001321473">
    <property type="component" value="Unassembled WGS sequence"/>
</dbReference>
<name>A0AAQ4FFQ3_AMBAM</name>
<dbReference type="Pfam" id="PF00704">
    <property type="entry name" value="Glyco_hydro_18"/>
    <property type="match status" value="1"/>
</dbReference>
<dbReference type="AlphaFoldDB" id="A0AAQ4FFQ3"/>
<evidence type="ECO:0000313" key="4">
    <source>
        <dbReference type="Proteomes" id="UP001321473"/>
    </source>
</evidence>
<organism evidence="3 4">
    <name type="scientific">Amblyomma americanum</name>
    <name type="common">Lone star tick</name>
    <dbReference type="NCBI Taxonomy" id="6943"/>
    <lineage>
        <taxon>Eukaryota</taxon>
        <taxon>Metazoa</taxon>
        <taxon>Ecdysozoa</taxon>
        <taxon>Arthropoda</taxon>
        <taxon>Chelicerata</taxon>
        <taxon>Arachnida</taxon>
        <taxon>Acari</taxon>
        <taxon>Parasitiformes</taxon>
        <taxon>Ixodida</taxon>
        <taxon>Ixodoidea</taxon>
        <taxon>Ixodidae</taxon>
        <taxon>Amblyomminae</taxon>
        <taxon>Amblyomma</taxon>
    </lineage>
</organism>
<dbReference type="PANTHER" id="PTHR11177:SF317">
    <property type="entry name" value="CHITINASE 12-RELATED"/>
    <property type="match status" value="1"/>
</dbReference>
<protein>
    <recommendedName>
        <fullName evidence="2">GH18 domain-containing protein</fullName>
    </recommendedName>
</protein>
<keyword evidence="1" id="KW-0732">Signal</keyword>
<dbReference type="GO" id="GO:0008061">
    <property type="term" value="F:chitin binding"/>
    <property type="evidence" value="ECO:0007669"/>
    <property type="project" value="InterPro"/>
</dbReference>
<evidence type="ECO:0000313" key="3">
    <source>
        <dbReference type="EMBL" id="KAK8785468.1"/>
    </source>
</evidence>
<feature type="signal peptide" evidence="1">
    <location>
        <begin position="1"/>
        <end position="17"/>
    </location>
</feature>
<dbReference type="GO" id="GO:0005975">
    <property type="term" value="P:carbohydrate metabolic process"/>
    <property type="evidence" value="ECO:0007669"/>
    <property type="project" value="InterPro"/>
</dbReference>
<dbReference type="InterPro" id="IPR001223">
    <property type="entry name" value="Glyco_hydro18_cat"/>
</dbReference>
<dbReference type="PANTHER" id="PTHR11177">
    <property type="entry name" value="CHITINASE"/>
    <property type="match status" value="1"/>
</dbReference>
<dbReference type="GO" id="GO:0004568">
    <property type="term" value="F:chitinase activity"/>
    <property type="evidence" value="ECO:0007669"/>
    <property type="project" value="TreeGrafter"/>
</dbReference>
<feature type="chain" id="PRO_5042914719" description="GH18 domain-containing protein" evidence="1">
    <location>
        <begin position="18"/>
        <end position="458"/>
    </location>
</feature>
<feature type="domain" description="GH18" evidence="2">
    <location>
        <begin position="92"/>
        <end position="448"/>
    </location>
</feature>
<dbReference type="Gene3D" id="3.20.20.80">
    <property type="entry name" value="Glycosidases"/>
    <property type="match status" value="1"/>
</dbReference>
<sequence>MPLFLLLLPYLASHTKASAWKEAFATPKNAEVPVEARKGSATLPLSAGDDPLLGLPPACRGKSADPLADDLTGINDDYPDNSALRLPVTPTTPVLCLYNNSLFRRQGGHDFLPRHLPLNLCSGLIYWSMGLAAGRLRSRAPEFDRRYGIEQLHRIRAAQRSSVPIYVALGGYPEDAAEFYLLAASPPARAPFVADVLMNLRRYRLDGIVVHWVAHGNEGCRARMKDVVTGLADLLDDLRAVLALNFPDSAGLVGLMAPADVSLANSMLSHLGDRADLVLLSTYTTLEAVQVPAGEAPAACYRSMKSVLERLRSYADLRLKMCVSLSLALHARGGGGSQYPLPATNISRMAGYRAVFELCGSSGSGFRAVEGADETKSIVRARTEDGTWYSLDSHESLRRKMSYGKGGPGDRDMCILVHDLDLDAYATPCRGKERYILLRHVLNASTEGNIFDVRPYLP</sequence>
<proteinExistence type="predicted"/>
<accession>A0AAQ4FFQ3</accession>
<dbReference type="Gene3D" id="3.10.50.10">
    <property type="match status" value="1"/>
</dbReference>
<dbReference type="InterPro" id="IPR017853">
    <property type="entry name" value="GH"/>
</dbReference>
<reference evidence="3 4" key="1">
    <citation type="journal article" date="2023" name="Arcadia Sci">
        <title>De novo assembly of a long-read Amblyomma americanum tick genome.</title>
        <authorList>
            <person name="Chou S."/>
            <person name="Poskanzer K.E."/>
            <person name="Rollins M."/>
            <person name="Thuy-Boun P.S."/>
        </authorList>
    </citation>
    <scope>NUCLEOTIDE SEQUENCE [LARGE SCALE GENOMIC DNA]</scope>
    <source>
        <strain evidence="3">F_SG_1</strain>
        <tissue evidence="3">Salivary glands</tissue>
    </source>
</reference>
<dbReference type="GO" id="GO:0006032">
    <property type="term" value="P:chitin catabolic process"/>
    <property type="evidence" value="ECO:0007669"/>
    <property type="project" value="TreeGrafter"/>
</dbReference>
<dbReference type="PROSITE" id="PS51910">
    <property type="entry name" value="GH18_2"/>
    <property type="match status" value="1"/>
</dbReference>
<evidence type="ECO:0000256" key="1">
    <source>
        <dbReference type="SAM" id="SignalP"/>
    </source>
</evidence>
<dbReference type="InterPro" id="IPR011583">
    <property type="entry name" value="Chitinase_II/V-like_cat"/>
</dbReference>
<dbReference type="InterPro" id="IPR050314">
    <property type="entry name" value="Glycosyl_Hydrlase_18"/>
</dbReference>
<comment type="caution">
    <text evidence="3">The sequence shown here is derived from an EMBL/GenBank/DDBJ whole genome shotgun (WGS) entry which is preliminary data.</text>
</comment>